<dbReference type="EMBL" id="JANCLV010000008">
    <property type="protein sequence ID" value="MCP9000628.1"/>
    <property type="molecule type" value="Genomic_DNA"/>
</dbReference>
<dbReference type="RefSeq" id="WP_254750799.1">
    <property type="nucleotide sequence ID" value="NZ_JANCLV010000008.1"/>
</dbReference>
<comment type="caution">
    <text evidence="1">The sequence shown here is derived from an EMBL/GenBank/DDBJ whole genome shotgun (WGS) entry which is preliminary data.</text>
</comment>
<gene>
    <name evidence="1" type="ORF">NFC73_12945</name>
</gene>
<sequence>MGNIFGHALTGAWARVLAVALCAVPVLAGVTGCRNVFAPPPCMPPEFSVSPAAAKPGDRVTVSAPDTTCDARYGTDAQVQVTVTDATGTAVLEELAPMSDDGGFTFVFTLPAGAAPGKAGVTAYPYNLDWCDDTGVNNRAAQAPAELVRVSCAERLVPLVILGPGA</sequence>
<dbReference type="Proteomes" id="UP001524318">
    <property type="component" value="Unassembled WGS sequence"/>
</dbReference>
<accession>A0ABT1LSH0</accession>
<protein>
    <recommendedName>
        <fullName evidence="3">Lipoprotein</fullName>
    </recommendedName>
</protein>
<keyword evidence="2" id="KW-1185">Reference proteome</keyword>
<evidence type="ECO:0000313" key="2">
    <source>
        <dbReference type="Proteomes" id="UP001524318"/>
    </source>
</evidence>
<proteinExistence type="predicted"/>
<name>A0ABT1LSH0_9MICC</name>
<organism evidence="1 2">
    <name type="scientific">Pseudarthrobacter humi</name>
    <dbReference type="NCBI Taxonomy" id="2952523"/>
    <lineage>
        <taxon>Bacteria</taxon>
        <taxon>Bacillati</taxon>
        <taxon>Actinomycetota</taxon>
        <taxon>Actinomycetes</taxon>
        <taxon>Micrococcales</taxon>
        <taxon>Micrococcaceae</taxon>
        <taxon>Pseudarthrobacter</taxon>
    </lineage>
</organism>
<reference evidence="1 2" key="1">
    <citation type="submission" date="2022-06" db="EMBL/GenBank/DDBJ databases">
        <title>Pseudarthrobacter sp. strain RMG13 Genome sequencing and assembly.</title>
        <authorList>
            <person name="Kim I."/>
        </authorList>
    </citation>
    <scope>NUCLEOTIDE SEQUENCE [LARGE SCALE GENOMIC DNA]</scope>
    <source>
        <strain evidence="1 2">RMG13</strain>
    </source>
</reference>
<evidence type="ECO:0008006" key="3">
    <source>
        <dbReference type="Google" id="ProtNLM"/>
    </source>
</evidence>
<evidence type="ECO:0000313" key="1">
    <source>
        <dbReference type="EMBL" id="MCP9000628.1"/>
    </source>
</evidence>